<proteinExistence type="predicted"/>
<reference evidence="1" key="1">
    <citation type="submission" date="2021-03" db="EMBL/GenBank/DDBJ databases">
        <title>Evolutionary priming and transition to the ectomycorrhizal habit in an iconic lineage of mushroom-forming fungi: is preadaptation a requirement?</title>
        <authorList>
            <consortium name="DOE Joint Genome Institute"/>
            <person name="Looney B.P."/>
            <person name="Miyauchi S."/>
            <person name="Morin E."/>
            <person name="Drula E."/>
            <person name="Courty P.E."/>
            <person name="Chicoki N."/>
            <person name="Fauchery L."/>
            <person name="Kohler A."/>
            <person name="Kuo A."/>
            <person name="LaButti K."/>
            <person name="Pangilinan J."/>
            <person name="Lipzen A."/>
            <person name="Riley R."/>
            <person name="Andreopoulos W."/>
            <person name="He G."/>
            <person name="Johnson J."/>
            <person name="Barry K.W."/>
            <person name="Grigoriev I.V."/>
            <person name="Nagy L."/>
            <person name="Hibbett D."/>
            <person name="Henrissat B."/>
            <person name="Matheny P.B."/>
            <person name="Labbe J."/>
            <person name="Martin A.F."/>
        </authorList>
    </citation>
    <scope>NUCLEOTIDE SEQUENCE</scope>
    <source>
        <strain evidence="1">BPL698</strain>
    </source>
</reference>
<accession>A0ACC0TSH9</accession>
<protein>
    <submittedName>
        <fullName evidence="1">Uncharacterized protein</fullName>
    </submittedName>
</protein>
<name>A0ACC0TSH9_9AGAM</name>
<dbReference type="EMBL" id="JAGFNK010001479">
    <property type="protein sequence ID" value="KAI9431131.1"/>
    <property type="molecule type" value="Genomic_DNA"/>
</dbReference>
<organism evidence="1 2">
    <name type="scientific">Russula earlei</name>
    <dbReference type="NCBI Taxonomy" id="71964"/>
    <lineage>
        <taxon>Eukaryota</taxon>
        <taxon>Fungi</taxon>
        <taxon>Dikarya</taxon>
        <taxon>Basidiomycota</taxon>
        <taxon>Agaricomycotina</taxon>
        <taxon>Agaricomycetes</taxon>
        <taxon>Russulales</taxon>
        <taxon>Russulaceae</taxon>
        <taxon>Russula</taxon>
    </lineage>
</organism>
<comment type="caution">
    <text evidence="1">The sequence shown here is derived from an EMBL/GenBank/DDBJ whole genome shotgun (WGS) entry which is preliminary data.</text>
</comment>
<keyword evidence="2" id="KW-1185">Reference proteome</keyword>
<gene>
    <name evidence="1" type="ORF">F5148DRAFT_172128</name>
</gene>
<dbReference type="Proteomes" id="UP001207468">
    <property type="component" value="Unassembled WGS sequence"/>
</dbReference>
<evidence type="ECO:0000313" key="1">
    <source>
        <dbReference type="EMBL" id="KAI9431131.1"/>
    </source>
</evidence>
<evidence type="ECO:0000313" key="2">
    <source>
        <dbReference type="Proteomes" id="UP001207468"/>
    </source>
</evidence>
<sequence>MCFAHEANGSGNQVRGVGDGRSSSHLCRWLVGKSRRSPFSRTLRSILTDELSPVSRASVTMPEVTHLHIVLSDDSVITSPRYVLLASSSHCCLAPHAPRAFPPNSKPRWEQVLVNIAGVCPYCSAITTTDQSILDRVTINTLPDDLLVEIFHFCVIVVSKNWGIVSKEWHTLVHVCQRWRHVVFASPRRLNVRVVYTGKRPISELLDVWPVLPVVIGCGPTSSNTRWENVAVALESEHRHRLCQINLWDIPTSHCERLAAAMQKPFPELTFLRFSVATNTVTSLPDSFLRGSAPLLGYLWLDKCPFPGIPKLLLSSKQLVHLYLFNIPNSGYISPQDLVTALSVLSRLETLHLGFPSRLYPASRPPPPLTRSVLPALDELAFQGVHEYLEDLLAQIEVPLLNKLDITFFMDINFVLPQLHRLISRVESFKTCDRAIVHTSDRAIQFSISSGPNRFPDLSLKIVCSELDSQLASLAQVCSPSFTFLSTLVQLDIVDDDGPLIHWKRDIETTQWLELLAPFTAMKDLRLTPQVASHVGQALEELTGERVTEVLPALQNIFLKAFGVSGSVPRYLEGFVAARNLSRHPVVVRYWANRT</sequence>